<evidence type="ECO:0000256" key="1">
    <source>
        <dbReference type="ARBA" id="ARBA00022722"/>
    </source>
</evidence>
<dbReference type="InterPro" id="IPR051274">
    <property type="entry name" value="3-5_Exoribonuclease"/>
</dbReference>
<feature type="domain" description="Exonuclease" evidence="4">
    <location>
        <begin position="132"/>
        <end position="200"/>
    </location>
</feature>
<evidence type="ECO:0000256" key="2">
    <source>
        <dbReference type="ARBA" id="ARBA00022801"/>
    </source>
</evidence>
<dbReference type="GO" id="GO:0000175">
    <property type="term" value="F:3'-5'-RNA exonuclease activity"/>
    <property type="evidence" value="ECO:0007669"/>
    <property type="project" value="InterPro"/>
</dbReference>
<sequence length="243" mass="27602">MQRNCEASLKCLQSKGYATNLQVNATVVEGLPDIQTEASGKKGGDNVEPARLAPMEPPEPLKEFHHKPAYHDFGWWPTFHPDSQQFQRCQVNASESHFYPFPLDGRFHYAPFHVFPQGYPYDYQAQEFQYFVVIDFEATCDMGKNPHPQEIIEFPSVLVNSVTGQLEACFQTYVRPTCNQLLSDFCKDLTGIQQIQLLDDEEWTISENDMLASEMTGQMGPEVALSKWPNEVLDSKLEAEAQG</sequence>
<dbReference type="GO" id="GO:0003676">
    <property type="term" value="F:nucleic acid binding"/>
    <property type="evidence" value="ECO:0007669"/>
    <property type="project" value="InterPro"/>
</dbReference>
<dbReference type="AlphaFoldDB" id="A0AAN8VH75"/>
<dbReference type="CDD" id="cd06133">
    <property type="entry name" value="ERI-1_3'hExo_like"/>
    <property type="match status" value="1"/>
</dbReference>
<organism evidence="5 6">
    <name type="scientific">Dillenia turbinata</name>
    <dbReference type="NCBI Taxonomy" id="194707"/>
    <lineage>
        <taxon>Eukaryota</taxon>
        <taxon>Viridiplantae</taxon>
        <taxon>Streptophyta</taxon>
        <taxon>Embryophyta</taxon>
        <taxon>Tracheophyta</taxon>
        <taxon>Spermatophyta</taxon>
        <taxon>Magnoliopsida</taxon>
        <taxon>eudicotyledons</taxon>
        <taxon>Gunneridae</taxon>
        <taxon>Pentapetalae</taxon>
        <taxon>Dilleniales</taxon>
        <taxon>Dilleniaceae</taxon>
        <taxon>Dillenia</taxon>
    </lineage>
</organism>
<dbReference type="EMBL" id="JBAMMX010000009">
    <property type="protein sequence ID" value="KAK6934010.1"/>
    <property type="molecule type" value="Genomic_DNA"/>
</dbReference>
<gene>
    <name evidence="5" type="ORF">RJ641_036904</name>
</gene>
<keyword evidence="2" id="KW-0378">Hydrolase</keyword>
<dbReference type="InterPro" id="IPR036397">
    <property type="entry name" value="RNaseH_sf"/>
</dbReference>
<evidence type="ECO:0000313" key="6">
    <source>
        <dbReference type="Proteomes" id="UP001370490"/>
    </source>
</evidence>
<dbReference type="Pfam" id="PF00929">
    <property type="entry name" value="RNase_T"/>
    <property type="match status" value="1"/>
</dbReference>
<dbReference type="Proteomes" id="UP001370490">
    <property type="component" value="Unassembled WGS sequence"/>
</dbReference>
<keyword evidence="6" id="KW-1185">Reference proteome</keyword>
<name>A0AAN8VH75_9MAGN</name>
<evidence type="ECO:0000256" key="3">
    <source>
        <dbReference type="ARBA" id="ARBA00022839"/>
    </source>
</evidence>
<protein>
    <submittedName>
        <fullName evidence="5">Exonuclease, RNase T/DNA polymerase III</fullName>
    </submittedName>
</protein>
<dbReference type="PANTHER" id="PTHR23044:SF61">
    <property type="entry name" value="3'-5' EXORIBONUCLEASE 1-RELATED"/>
    <property type="match status" value="1"/>
</dbReference>
<keyword evidence="3 5" id="KW-0269">Exonuclease</keyword>
<comment type="caution">
    <text evidence="5">The sequence shown here is derived from an EMBL/GenBank/DDBJ whole genome shotgun (WGS) entry which is preliminary data.</text>
</comment>
<proteinExistence type="predicted"/>
<dbReference type="InterPro" id="IPR047201">
    <property type="entry name" value="ERI-1_3'hExo-like"/>
</dbReference>
<reference evidence="5 6" key="1">
    <citation type="submission" date="2023-12" db="EMBL/GenBank/DDBJ databases">
        <title>A high-quality genome assembly for Dillenia turbinata (Dilleniales).</title>
        <authorList>
            <person name="Chanderbali A."/>
        </authorList>
    </citation>
    <scope>NUCLEOTIDE SEQUENCE [LARGE SCALE GENOMIC DNA]</scope>
    <source>
        <strain evidence="5">LSX21</strain>
        <tissue evidence="5">Leaf</tissue>
    </source>
</reference>
<accession>A0AAN8VH75</accession>
<dbReference type="InterPro" id="IPR013520">
    <property type="entry name" value="Ribonucl_H"/>
</dbReference>
<keyword evidence="1" id="KW-0540">Nuclease</keyword>
<dbReference type="InterPro" id="IPR012337">
    <property type="entry name" value="RNaseH-like_sf"/>
</dbReference>
<dbReference type="PANTHER" id="PTHR23044">
    <property type="entry name" value="3'-5' EXONUCLEASE ERI1-RELATED"/>
    <property type="match status" value="1"/>
</dbReference>
<evidence type="ECO:0000313" key="5">
    <source>
        <dbReference type="EMBL" id="KAK6934010.1"/>
    </source>
</evidence>
<evidence type="ECO:0000259" key="4">
    <source>
        <dbReference type="Pfam" id="PF00929"/>
    </source>
</evidence>
<dbReference type="Gene3D" id="3.30.420.10">
    <property type="entry name" value="Ribonuclease H-like superfamily/Ribonuclease H"/>
    <property type="match status" value="1"/>
</dbReference>
<dbReference type="SUPFAM" id="SSF53098">
    <property type="entry name" value="Ribonuclease H-like"/>
    <property type="match status" value="1"/>
</dbReference>